<evidence type="ECO:0000313" key="2">
    <source>
        <dbReference type="Proteomes" id="UP000282574"/>
    </source>
</evidence>
<dbReference type="EMBL" id="RSCK01000148">
    <property type="protein sequence ID" value="RUT00310.1"/>
    <property type="molecule type" value="Genomic_DNA"/>
</dbReference>
<keyword evidence="2" id="KW-1185">Reference proteome</keyword>
<reference evidence="1 2" key="1">
    <citation type="journal article" date="2019" name="Genome Biol. Evol.">
        <title>Day and night: Metabolic profiles and evolutionary relationships of six axenic non-marine cyanobacteria.</title>
        <authorList>
            <person name="Will S.E."/>
            <person name="Henke P."/>
            <person name="Boedeker C."/>
            <person name="Huang S."/>
            <person name="Brinkmann H."/>
            <person name="Rohde M."/>
            <person name="Jarek M."/>
            <person name="Friedl T."/>
            <person name="Seufert S."/>
            <person name="Schumacher M."/>
            <person name="Overmann J."/>
            <person name="Neumann-Schaal M."/>
            <person name="Petersen J."/>
        </authorList>
    </citation>
    <scope>NUCLEOTIDE SEQUENCE [LARGE SCALE GENOMIC DNA]</scope>
    <source>
        <strain evidence="1 2">SAG 39.79</strain>
    </source>
</reference>
<proteinExistence type="predicted"/>
<accession>A0AB37U992</accession>
<evidence type="ECO:0000313" key="1">
    <source>
        <dbReference type="EMBL" id="RUT00310.1"/>
    </source>
</evidence>
<dbReference type="Proteomes" id="UP000282574">
    <property type="component" value="Unassembled WGS sequence"/>
</dbReference>
<name>A0AB37U992_9CYAN</name>
<sequence length="66" mass="7429">MRRRTSSDNINVIPKGIQFTFDTDSEAQDFYKECQDKSTASEIEKNKVTLLMPAKMTEAGEIDSPA</sequence>
<comment type="caution">
    <text evidence="1">The sequence shown here is derived from an EMBL/GenBank/DDBJ whole genome shotgun (WGS) entry which is preliminary data.</text>
</comment>
<organism evidence="1 2">
    <name type="scientific">Chroococcidiopsis cubana SAG 39.79</name>
    <dbReference type="NCBI Taxonomy" id="388085"/>
    <lineage>
        <taxon>Bacteria</taxon>
        <taxon>Bacillati</taxon>
        <taxon>Cyanobacteriota</taxon>
        <taxon>Cyanophyceae</taxon>
        <taxon>Chroococcidiopsidales</taxon>
        <taxon>Chroococcidiopsidaceae</taxon>
        <taxon>Chroococcidiopsis</taxon>
    </lineage>
</organism>
<protein>
    <submittedName>
        <fullName evidence="1">Uncharacterized protein</fullName>
    </submittedName>
</protein>
<gene>
    <name evidence="1" type="ORF">DSM107010_68280</name>
</gene>
<dbReference type="AlphaFoldDB" id="A0AB37U992"/>